<dbReference type="RefSeq" id="WP_169938099.1">
    <property type="nucleotide sequence ID" value="NZ_CP048833.1"/>
</dbReference>
<proteinExistence type="predicted"/>
<keyword evidence="3" id="KW-1185">Reference proteome</keyword>
<dbReference type="InterPro" id="IPR025496">
    <property type="entry name" value="DUF4387"/>
</dbReference>
<evidence type="ECO:0000259" key="1">
    <source>
        <dbReference type="Pfam" id="PF14330"/>
    </source>
</evidence>
<sequence>MSQLFELCSLIRSKNAGPFMLTFDLMFASAENYQRAKRTQPITRDLISRLYRQREEDITLVYHDAAQAIKISFPRPVFQGELNDSDCYGGQQYVPLMSITVAE</sequence>
<evidence type="ECO:0000313" key="2">
    <source>
        <dbReference type="EMBL" id="QJP08726.1"/>
    </source>
</evidence>
<dbReference type="Pfam" id="PF14330">
    <property type="entry name" value="DUF4387"/>
    <property type="match status" value="1"/>
</dbReference>
<dbReference type="Proteomes" id="UP000502549">
    <property type="component" value="Chromosome"/>
</dbReference>
<dbReference type="KEGG" id="pmui:G4G71_12870"/>
<dbReference type="EMBL" id="CP048833">
    <property type="protein sequence ID" value="QJP08726.1"/>
    <property type="molecule type" value="Genomic_DNA"/>
</dbReference>
<name>A0A7Z3BL08_9PSED</name>
<gene>
    <name evidence="2" type="ORF">G4G71_12870</name>
</gene>
<evidence type="ECO:0000313" key="3">
    <source>
        <dbReference type="Proteomes" id="UP000502549"/>
    </source>
</evidence>
<dbReference type="AlphaFoldDB" id="A0A7Z3BL08"/>
<protein>
    <submittedName>
        <fullName evidence="2">DUF4387 domain-containing protein</fullName>
    </submittedName>
</protein>
<accession>A0A7Z3BL08</accession>
<feature type="domain" description="DUF4387" evidence="1">
    <location>
        <begin position="4"/>
        <end position="99"/>
    </location>
</feature>
<organism evidence="2 3">
    <name type="scientific">Pseudomonas multiresinivorans</name>
    <dbReference type="NCBI Taxonomy" id="95301"/>
    <lineage>
        <taxon>Bacteria</taxon>
        <taxon>Pseudomonadati</taxon>
        <taxon>Pseudomonadota</taxon>
        <taxon>Gammaproteobacteria</taxon>
        <taxon>Pseudomonadales</taxon>
        <taxon>Pseudomonadaceae</taxon>
        <taxon>Pseudomonas</taxon>
    </lineage>
</organism>
<reference evidence="2 3" key="1">
    <citation type="submission" date="2020-02" db="EMBL/GenBank/DDBJ databases">
        <title>Complete genome sequence of Pseudomonas multiresinivorans ORNL1.</title>
        <authorList>
            <person name="Podar M."/>
        </authorList>
    </citation>
    <scope>NUCLEOTIDE SEQUENCE [LARGE SCALE GENOMIC DNA]</scope>
    <source>
        <strain evidence="3">populi</strain>
    </source>
</reference>